<feature type="compositionally biased region" description="Basic and acidic residues" evidence="1">
    <location>
        <begin position="98"/>
        <end position="111"/>
    </location>
</feature>
<accession>A0A0U0QMY5</accession>
<feature type="region of interest" description="Disordered" evidence="1">
    <location>
        <begin position="164"/>
        <end position="185"/>
    </location>
</feature>
<proteinExistence type="predicted"/>
<feature type="region of interest" description="Disordered" evidence="1">
    <location>
        <begin position="81"/>
        <end position="121"/>
    </location>
</feature>
<reference evidence="2 5" key="2">
    <citation type="submission" date="2017-10" db="EMBL/GenBank/DDBJ databases">
        <title>Clinical isolate obtained from a human patient with meningeal tuberculosis in michoacan, Mexico.</title>
        <authorList>
            <person name="Guillen-Nepita A.L."/>
            <person name="Negrete-Paz A.M."/>
            <person name="Vazquez-Marrufo G."/>
            <person name="Cruz-Hernandez A."/>
            <person name="Fresia P."/>
            <person name="Naya H."/>
            <person name="Vazquez-Garciduenas M.S."/>
        </authorList>
    </citation>
    <scope>NUCLEOTIDE SEQUENCE [LARGE SCALE GENOMIC DNA]</scope>
    <source>
        <strain evidence="5">Beijing/MYC004</strain>
        <strain evidence="2">MYC004</strain>
    </source>
</reference>
<dbReference type="EMBL" id="CSAD01000120">
    <property type="protein sequence ID" value="COV16075.1"/>
    <property type="molecule type" value="Genomic_DNA"/>
</dbReference>
<reference evidence="3 4" key="1">
    <citation type="submission" date="2015-03" db="EMBL/GenBank/DDBJ databases">
        <authorList>
            <consortium name="Pathogen Informatics"/>
        </authorList>
    </citation>
    <scope>NUCLEOTIDE SEQUENCE [LARGE SCALE GENOMIC DNA]</scope>
    <source>
        <strain evidence="3 4">G09801536</strain>
    </source>
</reference>
<organism evidence="2 5">
    <name type="scientific">Mycobacterium tuberculosis</name>
    <dbReference type="NCBI Taxonomy" id="1773"/>
    <lineage>
        <taxon>Bacteria</taxon>
        <taxon>Bacillati</taxon>
        <taxon>Actinomycetota</taxon>
        <taxon>Actinomycetes</taxon>
        <taxon>Mycobacteriales</taxon>
        <taxon>Mycobacteriaceae</taxon>
        <taxon>Mycobacterium</taxon>
        <taxon>Mycobacterium tuberculosis complex</taxon>
    </lineage>
</organism>
<sequence length="185" mass="19556">MSVPTRNTPSPGNCSPVSARAPGASVIAAIAIPATSPADARNASVRAIFSSLSCRLPALQDGSLCPDVLKRQRPWRQSRCNCTSSMDSGGQPSSPQRLLDRAGSRSAEQQRAHQASAVQSDIPRSIGSRHAYRSAATWWRSSDVDHRQVPMTVLGSAHRQLECAGTPENELGGVDTLAAGDRASQ</sequence>
<evidence type="ECO:0000313" key="2">
    <source>
        <dbReference type="EMBL" id="AUS50453.1"/>
    </source>
</evidence>
<feature type="compositionally biased region" description="Polar residues" evidence="1">
    <location>
        <begin position="81"/>
        <end position="96"/>
    </location>
</feature>
<evidence type="ECO:0000256" key="1">
    <source>
        <dbReference type="SAM" id="MobiDB-lite"/>
    </source>
</evidence>
<dbReference type="EMBL" id="CP024614">
    <property type="protein sequence ID" value="AUS50453.1"/>
    <property type="molecule type" value="Genomic_DNA"/>
</dbReference>
<evidence type="ECO:0000313" key="5">
    <source>
        <dbReference type="Proteomes" id="UP000236349"/>
    </source>
</evidence>
<dbReference type="Proteomes" id="UP000236349">
    <property type="component" value="Chromosome"/>
</dbReference>
<dbReference type="Proteomes" id="UP000045842">
    <property type="component" value="Unassembled WGS sequence"/>
</dbReference>
<gene>
    <name evidence="2" type="ORF">CAB90_01535</name>
    <name evidence="3" type="ORF">ERS007679_01186</name>
</gene>
<dbReference type="AlphaFoldDB" id="A0A0U0QMY5"/>
<name>A0A0U0QMY5_MYCTX</name>
<protein>
    <submittedName>
        <fullName evidence="2">Uncharacterized protein</fullName>
    </submittedName>
</protein>
<evidence type="ECO:0000313" key="3">
    <source>
        <dbReference type="EMBL" id="COV16075.1"/>
    </source>
</evidence>
<evidence type="ECO:0000313" key="4">
    <source>
        <dbReference type="Proteomes" id="UP000045842"/>
    </source>
</evidence>